<reference evidence="1 2" key="1">
    <citation type="submission" date="2021-03" db="EMBL/GenBank/DDBJ databases">
        <title>Sequencing the genomes of 1000 actinobacteria strains.</title>
        <authorList>
            <person name="Klenk H.-P."/>
        </authorList>
    </citation>
    <scope>NUCLEOTIDE SEQUENCE [LARGE SCALE GENOMIC DNA]</scope>
    <source>
        <strain evidence="1 2">DSM 46713</strain>
    </source>
</reference>
<organism evidence="1 2">
    <name type="scientific">Mycolicibacterium lutetiense</name>
    <dbReference type="NCBI Taxonomy" id="1641992"/>
    <lineage>
        <taxon>Bacteria</taxon>
        <taxon>Bacillati</taxon>
        <taxon>Actinomycetota</taxon>
        <taxon>Actinomycetes</taxon>
        <taxon>Mycobacteriales</taxon>
        <taxon>Mycobacteriaceae</taxon>
        <taxon>Mycolicibacterium</taxon>
    </lineage>
</organism>
<sequence length="163" mass="18213">MSNRMSVKNLIRTGVAACAVAGSLVGAGIATGLAGVGTASADATDDYPIPNRILRTPCTAEQIMAAARDVEPVYYERYMIDYNNKPVADQLGAQDRIHWFFSMDYAGRRQYSENTATNAFFENMAWRWPNWAKLFFNNKGVAANTTDVCQNYPPNDMSVWNWH</sequence>
<name>A0ABS4ZUH3_9MYCO</name>
<dbReference type="EMBL" id="JAGIOP010000002">
    <property type="protein sequence ID" value="MBP2452229.1"/>
    <property type="molecule type" value="Genomic_DNA"/>
</dbReference>
<gene>
    <name evidence="1" type="ORF">JOF57_002142</name>
</gene>
<evidence type="ECO:0008006" key="3">
    <source>
        <dbReference type="Google" id="ProtNLM"/>
    </source>
</evidence>
<proteinExistence type="predicted"/>
<accession>A0ABS4ZUH3</accession>
<dbReference type="InterPro" id="IPR031702">
    <property type="entry name" value="DUF5078"/>
</dbReference>
<dbReference type="Proteomes" id="UP000694460">
    <property type="component" value="Unassembled WGS sequence"/>
</dbReference>
<keyword evidence="2" id="KW-1185">Reference proteome</keyword>
<evidence type="ECO:0000313" key="2">
    <source>
        <dbReference type="Proteomes" id="UP000694460"/>
    </source>
</evidence>
<evidence type="ECO:0000313" key="1">
    <source>
        <dbReference type="EMBL" id="MBP2452229.1"/>
    </source>
</evidence>
<protein>
    <recommendedName>
        <fullName evidence="3">Secreted protein</fullName>
    </recommendedName>
</protein>
<dbReference type="Pfam" id="PF16877">
    <property type="entry name" value="DUF5078"/>
    <property type="match status" value="1"/>
</dbReference>
<comment type="caution">
    <text evidence="1">The sequence shown here is derived from an EMBL/GenBank/DDBJ whole genome shotgun (WGS) entry which is preliminary data.</text>
</comment>